<dbReference type="EMBL" id="VSRR010113927">
    <property type="protein sequence ID" value="MPC98399.1"/>
    <property type="molecule type" value="Genomic_DNA"/>
</dbReference>
<proteinExistence type="predicted"/>
<dbReference type="Proteomes" id="UP000324222">
    <property type="component" value="Unassembled WGS sequence"/>
</dbReference>
<organism evidence="1 2">
    <name type="scientific">Portunus trituberculatus</name>
    <name type="common">Swimming crab</name>
    <name type="synonym">Neptunus trituberculatus</name>
    <dbReference type="NCBI Taxonomy" id="210409"/>
    <lineage>
        <taxon>Eukaryota</taxon>
        <taxon>Metazoa</taxon>
        <taxon>Ecdysozoa</taxon>
        <taxon>Arthropoda</taxon>
        <taxon>Crustacea</taxon>
        <taxon>Multicrustacea</taxon>
        <taxon>Malacostraca</taxon>
        <taxon>Eumalacostraca</taxon>
        <taxon>Eucarida</taxon>
        <taxon>Decapoda</taxon>
        <taxon>Pleocyemata</taxon>
        <taxon>Brachyura</taxon>
        <taxon>Eubrachyura</taxon>
        <taxon>Portunoidea</taxon>
        <taxon>Portunidae</taxon>
        <taxon>Portuninae</taxon>
        <taxon>Portunus</taxon>
    </lineage>
</organism>
<sequence length="38" mass="4300">MKLLTYLTTMPPNCCLMHLTTCALWRVPLRASVHLSAL</sequence>
<evidence type="ECO:0000313" key="2">
    <source>
        <dbReference type="Proteomes" id="UP000324222"/>
    </source>
</evidence>
<accession>A0A5B7JUD3</accession>
<dbReference type="AlphaFoldDB" id="A0A5B7JUD3"/>
<reference evidence="1 2" key="1">
    <citation type="submission" date="2019-05" db="EMBL/GenBank/DDBJ databases">
        <title>Another draft genome of Portunus trituberculatus and its Hox gene families provides insights of decapod evolution.</title>
        <authorList>
            <person name="Jeong J.-H."/>
            <person name="Song I."/>
            <person name="Kim S."/>
            <person name="Choi T."/>
            <person name="Kim D."/>
            <person name="Ryu S."/>
            <person name="Kim W."/>
        </authorList>
    </citation>
    <scope>NUCLEOTIDE SEQUENCE [LARGE SCALE GENOMIC DNA]</scope>
    <source>
        <tissue evidence="1">Muscle</tissue>
    </source>
</reference>
<name>A0A5B7JUD3_PORTR</name>
<gene>
    <name evidence="1" type="ORF">E2C01_093768</name>
</gene>
<protein>
    <submittedName>
        <fullName evidence="1">Uncharacterized protein</fullName>
    </submittedName>
</protein>
<comment type="caution">
    <text evidence="1">The sequence shown here is derived from an EMBL/GenBank/DDBJ whole genome shotgun (WGS) entry which is preliminary data.</text>
</comment>
<keyword evidence="2" id="KW-1185">Reference proteome</keyword>
<evidence type="ECO:0000313" key="1">
    <source>
        <dbReference type="EMBL" id="MPC98399.1"/>
    </source>
</evidence>